<dbReference type="NCBIfam" id="TIGR00160">
    <property type="entry name" value="MGSA"/>
    <property type="match status" value="1"/>
</dbReference>
<dbReference type="PROSITE" id="PS51855">
    <property type="entry name" value="MGS"/>
    <property type="match status" value="1"/>
</dbReference>
<dbReference type="PIRSF" id="PIRSF006614">
    <property type="entry name" value="Methylglyox_syn"/>
    <property type="match status" value="1"/>
</dbReference>
<feature type="binding site" evidence="2">
    <location>
        <begin position="57"/>
        <end position="58"/>
    </location>
    <ligand>
        <name>substrate</name>
    </ligand>
</feature>
<evidence type="ECO:0000259" key="4">
    <source>
        <dbReference type="PROSITE" id="PS51855"/>
    </source>
</evidence>
<reference evidence="5 6" key="1">
    <citation type="submission" date="2018-11" db="EMBL/GenBank/DDBJ databases">
        <title>Rufibacter latericius sp. nov., isolated from water in Baiyang Lake.</title>
        <authorList>
            <person name="Yang Y."/>
        </authorList>
    </citation>
    <scope>NUCLEOTIDE SEQUENCE [LARGE SCALE GENOMIC DNA]</scope>
    <source>
        <strain evidence="5 6">R-22-1c-1</strain>
    </source>
</reference>
<dbReference type="NCBIfam" id="NF003559">
    <property type="entry name" value="PRK05234.1"/>
    <property type="match status" value="1"/>
</dbReference>
<dbReference type="PANTHER" id="PTHR30492">
    <property type="entry name" value="METHYLGLYOXAL SYNTHASE"/>
    <property type="match status" value="1"/>
</dbReference>
<keyword evidence="2 5" id="KW-0456">Lyase</keyword>
<feature type="binding site" evidence="2">
    <location>
        <position position="90"/>
    </location>
    <ligand>
        <name>substrate</name>
    </ligand>
</feature>
<dbReference type="CDD" id="cd01422">
    <property type="entry name" value="MGS"/>
    <property type="match status" value="1"/>
</dbReference>
<evidence type="ECO:0000256" key="1">
    <source>
        <dbReference type="ARBA" id="ARBA00006287"/>
    </source>
</evidence>
<dbReference type="HAMAP" id="MF_00549">
    <property type="entry name" value="Methylglyoxal_synth"/>
    <property type="match status" value="1"/>
</dbReference>
<dbReference type="EMBL" id="RJJD01000002">
    <property type="protein sequence ID" value="RNI30681.1"/>
    <property type="molecule type" value="Genomic_DNA"/>
</dbReference>
<evidence type="ECO:0000256" key="3">
    <source>
        <dbReference type="PIRSR" id="PIRSR006614-1"/>
    </source>
</evidence>
<evidence type="ECO:0000313" key="5">
    <source>
        <dbReference type="EMBL" id="RNI30681.1"/>
    </source>
</evidence>
<proteinExistence type="inferred from homology"/>
<dbReference type="Proteomes" id="UP000272117">
    <property type="component" value="Unassembled WGS sequence"/>
</dbReference>
<dbReference type="SUPFAM" id="SSF52335">
    <property type="entry name" value="Methylglyoxal synthase-like"/>
    <property type="match status" value="1"/>
</dbReference>
<dbReference type="Pfam" id="PF02142">
    <property type="entry name" value="MGS"/>
    <property type="match status" value="1"/>
</dbReference>
<comment type="function">
    <text evidence="2">Catalyzes the formation of methylglyoxal from dihydroxyacetone phosphate.</text>
</comment>
<dbReference type="RefSeq" id="WP_123125897.1">
    <property type="nucleotide sequence ID" value="NZ_RJJD01000002.1"/>
</dbReference>
<gene>
    <name evidence="2" type="primary">mgsA</name>
    <name evidence="5" type="ORF">EFB08_05380</name>
</gene>
<organism evidence="5 6">
    <name type="scientific">Rufibacter latericius</name>
    <dbReference type="NCBI Taxonomy" id="2487040"/>
    <lineage>
        <taxon>Bacteria</taxon>
        <taxon>Pseudomonadati</taxon>
        <taxon>Bacteroidota</taxon>
        <taxon>Cytophagia</taxon>
        <taxon>Cytophagales</taxon>
        <taxon>Hymenobacteraceae</taxon>
        <taxon>Rufibacter</taxon>
    </lineage>
</organism>
<protein>
    <recommendedName>
        <fullName evidence="2">Methylglyoxal synthase</fullName>
        <shortName evidence="2">MGS</shortName>
        <ecNumber evidence="2">4.2.3.3</ecNumber>
    </recommendedName>
</protein>
<comment type="similarity">
    <text evidence="1 2">Belongs to the methylglyoxal synthase family.</text>
</comment>
<comment type="caution">
    <text evidence="5">The sequence shown here is derived from an EMBL/GenBank/DDBJ whole genome shotgun (WGS) entry which is preliminary data.</text>
</comment>
<dbReference type="OrthoDB" id="9787147at2"/>
<dbReference type="Gene3D" id="3.40.50.1380">
    <property type="entry name" value="Methylglyoxal synthase-like domain"/>
    <property type="match status" value="1"/>
</dbReference>
<keyword evidence="6" id="KW-1185">Reference proteome</keyword>
<feature type="active site" description="Proton donor/acceptor" evidence="2 3">
    <location>
        <position position="63"/>
    </location>
</feature>
<evidence type="ECO:0000313" key="6">
    <source>
        <dbReference type="Proteomes" id="UP000272117"/>
    </source>
</evidence>
<dbReference type="InterPro" id="IPR036914">
    <property type="entry name" value="MGS-like_dom_sf"/>
</dbReference>
<comment type="catalytic activity">
    <reaction evidence="2">
        <text>dihydroxyacetone phosphate = methylglyoxal + phosphate</text>
        <dbReference type="Rhea" id="RHEA:17937"/>
        <dbReference type="ChEBI" id="CHEBI:17158"/>
        <dbReference type="ChEBI" id="CHEBI:43474"/>
        <dbReference type="ChEBI" id="CHEBI:57642"/>
        <dbReference type="EC" id="4.2.3.3"/>
    </reaction>
</comment>
<accession>A0A3M9MYQ1</accession>
<name>A0A3M9MYQ1_9BACT</name>
<dbReference type="SMART" id="SM00851">
    <property type="entry name" value="MGS"/>
    <property type="match status" value="1"/>
</dbReference>
<dbReference type="GO" id="GO:0005829">
    <property type="term" value="C:cytosol"/>
    <property type="evidence" value="ECO:0007669"/>
    <property type="project" value="TreeGrafter"/>
</dbReference>
<feature type="binding site" evidence="2">
    <location>
        <position position="16"/>
    </location>
    <ligand>
        <name>substrate</name>
    </ligand>
</feature>
<dbReference type="InterPro" id="IPR011607">
    <property type="entry name" value="MGS-like_dom"/>
</dbReference>
<dbReference type="EC" id="4.2.3.3" evidence="2"/>
<feature type="binding site" evidence="2">
    <location>
        <begin position="38"/>
        <end position="41"/>
    </location>
    <ligand>
        <name>substrate</name>
    </ligand>
</feature>
<feature type="binding site" evidence="2">
    <location>
        <position position="12"/>
    </location>
    <ligand>
        <name>substrate</name>
    </ligand>
</feature>
<dbReference type="AlphaFoldDB" id="A0A3M9MYQ1"/>
<sequence length="132" mass="14316">MPAEKAIAIIAHDGKKAEMVAFVKDHSVLFQKTKLVATGTTGQYVEQIGLKVKKLLSGPKGGDAQIASLVAEGKVHAVLFFRDPLGKHPHEPDVQMLMRLCDLHNVPLATNPATARLLVKGFELEQGQNRIS</sequence>
<dbReference type="InterPro" id="IPR004363">
    <property type="entry name" value="Methylgl_synth"/>
</dbReference>
<dbReference type="GO" id="GO:0008929">
    <property type="term" value="F:methylglyoxal synthase activity"/>
    <property type="evidence" value="ECO:0007669"/>
    <property type="project" value="UniProtKB-UniRule"/>
</dbReference>
<dbReference type="GO" id="GO:0019242">
    <property type="term" value="P:methylglyoxal biosynthetic process"/>
    <property type="evidence" value="ECO:0007669"/>
    <property type="project" value="UniProtKB-UniRule"/>
</dbReference>
<feature type="domain" description="MGS-like" evidence="4">
    <location>
        <begin position="1"/>
        <end position="132"/>
    </location>
</feature>
<dbReference type="PANTHER" id="PTHR30492:SF0">
    <property type="entry name" value="METHYLGLYOXAL SYNTHASE"/>
    <property type="match status" value="1"/>
</dbReference>
<evidence type="ECO:0000256" key="2">
    <source>
        <dbReference type="HAMAP-Rule" id="MF_00549"/>
    </source>
</evidence>